<dbReference type="CDD" id="cd00326">
    <property type="entry name" value="alpha_CA"/>
    <property type="match status" value="1"/>
</dbReference>
<dbReference type="PROSITE" id="PS51144">
    <property type="entry name" value="ALPHA_CA_2"/>
    <property type="match status" value="1"/>
</dbReference>
<dbReference type="Gene3D" id="3.10.200.10">
    <property type="entry name" value="Alpha carbonic anhydrase"/>
    <property type="match status" value="1"/>
</dbReference>
<dbReference type="SMART" id="SM01057">
    <property type="entry name" value="Carb_anhydrase"/>
    <property type="match status" value="1"/>
</dbReference>
<reference evidence="6 7" key="1">
    <citation type="submission" date="2015-12" db="EMBL/GenBank/DDBJ databases">
        <title>The genome of Folsomia candida.</title>
        <authorList>
            <person name="Faddeeva A."/>
            <person name="Derks M.F."/>
            <person name="Anvar Y."/>
            <person name="Smit S."/>
            <person name="Van Straalen N."/>
            <person name="Roelofs D."/>
        </authorList>
    </citation>
    <scope>NUCLEOTIDE SEQUENCE [LARGE SCALE GENOMIC DNA]</scope>
    <source>
        <strain evidence="6 7">VU population</strain>
        <tissue evidence="6">Whole body</tissue>
    </source>
</reference>
<dbReference type="GO" id="GO:0004089">
    <property type="term" value="F:carbonate dehydratase activity"/>
    <property type="evidence" value="ECO:0007669"/>
    <property type="project" value="UniProtKB-UniRule"/>
</dbReference>
<evidence type="ECO:0000256" key="1">
    <source>
        <dbReference type="ARBA" id="ARBA00010718"/>
    </source>
</evidence>
<dbReference type="GO" id="GO:0005737">
    <property type="term" value="C:cytoplasm"/>
    <property type="evidence" value="ECO:0007669"/>
    <property type="project" value="TreeGrafter"/>
</dbReference>
<accession>A0A226EX10</accession>
<dbReference type="PROSITE" id="PS00162">
    <property type="entry name" value="ALPHA_CA_1"/>
    <property type="match status" value="1"/>
</dbReference>
<dbReference type="GO" id="GO:0008270">
    <property type="term" value="F:zinc ion binding"/>
    <property type="evidence" value="ECO:0007669"/>
    <property type="project" value="UniProtKB-UniRule"/>
</dbReference>
<comment type="similarity">
    <text evidence="1 4">Belongs to the alpha-carbonic anhydrase family.</text>
</comment>
<keyword evidence="4" id="KW-0456">Lyase</keyword>
<comment type="caution">
    <text evidence="6">The sequence shown here is derived from an EMBL/GenBank/DDBJ whole genome shotgun (WGS) entry which is preliminary data.</text>
</comment>
<gene>
    <name evidence="6" type="ORF">Fcan01_02726</name>
</gene>
<comment type="cofactor">
    <cofactor evidence="4">
        <name>Zn(2+)</name>
        <dbReference type="ChEBI" id="CHEBI:29105"/>
    </cofactor>
</comment>
<feature type="chain" id="PRO_5025097138" description="Carbonic anhydrase" evidence="4">
    <location>
        <begin position="23"/>
        <end position="357"/>
    </location>
</feature>
<dbReference type="PANTHER" id="PTHR18952:SF270">
    <property type="entry name" value="CARBONIC ANHYDRASE"/>
    <property type="match status" value="1"/>
</dbReference>
<feature type="signal peptide" evidence="4">
    <location>
        <begin position="1"/>
        <end position="22"/>
    </location>
</feature>
<keyword evidence="3 4" id="KW-0862">Zinc</keyword>
<evidence type="ECO:0000313" key="7">
    <source>
        <dbReference type="Proteomes" id="UP000198287"/>
    </source>
</evidence>
<evidence type="ECO:0000256" key="4">
    <source>
        <dbReference type="RuleBase" id="RU367011"/>
    </source>
</evidence>
<evidence type="ECO:0000256" key="2">
    <source>
        <dbReference type="ARBA" id="ARBA00022723"/>
    </source>
</evidence>
<comment type="catalytic activity">
    <reaction evidence="4">
        <text>hydrogencarbonate + H(+) = CO2 + H2O</text>
        <dbReference type="Rhea" id="RHEA:10748"/>
        <dbReference type="ChEBI" id="CHEBI:15377"/>
        <dbReference type="ChEBI" id="CHEBI:15378"/>
        <dbReference type="ChEBI" id="CHEBI:16526"/>
        <dbReference type="ChEBI" id="CHEBI:17544"/>
        <dbReference type="EC" id="4.2.1.1"/>
    </reaction>
</comment>
<dbReference type="OMA" id="PLEMQMM"/>
<keyword evidence="7" id="KW-1185">Reference proteome</keyword>
<dbReference type="InterPro" id="IPR018338">
    <property type="entry name" value="Carbonic_anhydrase_a-class_CS"/>
</dbReference>
<dbReference type="SUPFAM" id="SSF51069">
    <property type="entry name" value="Carbonic anhydrase"/>
    <property type="match status" value="1"/>
</dbReference>
<evidence type="ECO:0000256" key="3">
    <source>
        <dbReference type="ARBA" id="ARBA00022833"/>
    </source>
</evidence>
<keyword evidence="2 4" id="KW-0479">Metal-binding</keyword>
<sequence>MESKLVFATTLVLIFCAKSSLAGPHGDHPWCYNTPACDSKTWSGMCHTGKVQSPVDFNTENISENRTQVRLRFNQAYFDVQNRFYAKNNGHTLQVQLEQDLSSKLVMDGDGLKGNYVFSQFHFHWGSTDDKGSEHTVGGKSYPLELHLVHYNDMFKGLGDAVGSKNHRALAVFGIFFKISPNDNWALKPIIEAIAGSQNVQEEASLIHRPLNISSFFPDELDLFRYYGSLTTPSCFEIVHWNVFKKPVPISKAQLQAFRSIKDSHGDNLVDNFRPTLPLAGRRVTEYEVVELDLKPSKTAEDARKPMPDADYEEVMNVLDPKTTSSHGKKSSAAAPRTNFLLLGLLSGVVLFFPKLK</sequence>
<proteinExistence type="inferred from homology"/>
<dbReference type="AlphaFoldDB" id="A0A226EX10"/>
<protein>
    <recommendedName>
        <fullName evidence="4">Carbonic anhydrase</fullName>
        <ecNumber evidence="4">4.2.1.1</ecNumber>
    </recommendedName>
</protein>
<dbReference type="InterPro" id="IPR001148">
    <property type="entry name" value="CA_dom"/>
</dbReference>
<dbReference type="InterPro" id="IPR023561">
    <property type="entry name" value="Carbonic_anhydrase_a-class"/>
</dbReference>
<evidence type="ECO:0000313" key="6">
    <source>
        <dbReference type="EMBL" id="OXA61604.1"/>
    </source>
</evidence>
<dbReference type="OrthoDB" id="429145at2759"/>
<dbReference type="Pfam" id="PF00194">
    <property type="entry name" value="Carb_anhydrase"/>
    <property type="match status" value="1"/>
</dbReference>
<dbReference type="EMBL" id="LNIX01000001">
    <property type="protein sequence ID" value="OXA61604.1"/>
    <property type="molecule type" value="Genomic_DNA"/>
</dbReference>
<dbReference type="EC" id="4.2.1.1" evidence="4"/>
<dbReference type="STRING" id="158441.A0A226EX10"/>
<dbReference type="InterPro" id="IPR036398">
    <property type="entry name" value="CA_dom_sf"/>
</dbReference>
<evidence type="ECO:0000259" key="5">
    <source>
        <dbReference type="PROSITE" id="PS51144"/>
    </source>
</evidence>
<organism evidence="6 7">
    <name type="scientific">Folsomia candida</name>
    <name type="common">Springtail</name>
    <dbReference type="NCBI Taxonomy" id="158441"/>
    <lineage>
        <taxon>Eukaryota</taxon>
        <taxon>Metazoa</taxon>
        <taxon>Ecdysozoa</taxon>
        <taxon>Arthropoda</taxon>
        <taxon>Hexapoda</taxon>
        <taxon>Collembola</taxon>
        <taxon>Entomobryomorpha</taxon>
        <taxon>Isotomoidea</taxon>
        <taxon>Isotomidae</taxon>
        <taxon>Proisotominae</taxon>
        <taxon>Folsomia</taxon>
    </lineage>
</organism>
<feature type="domain" description="Alpha-carbonic anhydrase" evidence="5">
    <location>
        <begin position="28"/>
        <end position="288"/>
    </location>
</feature>
<keyword evidence="4" id="KW-0732">Signal</keyword>
<comment type="function">
    <text evidence="4">Reversible hydration of carbon dioxide.</text>
</comment>
<name>A0A226EX10_FOLCA</name>
<dbReference type="Proteomes" id="UP000198287">
    <property type="component" value="Unassembled WGS sequence"/>
</dbReference>
<dbReference type="PANTHER" id="PTHR18952">
    <property type="entry name" value="CARBONIC ANHYDRASE"/>
    <property type="match status" value="1"/>
</dbReference>